<name>A0AAD8JSX2_TARER</name>
<sequence>MDDYVLRSSDHLILAISKEGGEEICVALETHMNDVMLQRLSKTCSTSEIWAHDLSDAFEEPQKDAEQDFESKTKQNVAKLKKHEQELANLQAVYDKKLLLRNHYSSIIECYQPGLMGGSNQGGMLGMGFDPTSQNGPVYDPIFQICKEKSECTVD</sequence>
<keyword evidence="2" id="KW-1185">Reference proteome</keyword>
<reference evidence="1" key="1">
    <citation type="journal article" date="2023" name="bioRxiv">
        <title>Improved chromosome-level genome assembly for marigold (Tagetes erecta).</title>
        <authorList>
            <person name="Jiang F."/>
            <person name="Yuan L."/>
            <person name="Wang S."/>
            <person name="Wang H."/>
            <person name="Xu D."/>
            <person name="Wang A."/>
            <person name="Fan W."/>
        </authorList>
    </citation>
    <scope>NUCLEOTIDE SEQUENCE</scope>
    <source>
        <strain evidence="1">WSJ</strain>
        <tissue evidence="1">Leaf</tissue>
    </source>
</reference>
<dbReference type="EMBL" id="JAUHHV010000011">
    <property type="protein sequence ID" value="KAK1409056.1"/>
    <property type="molecule type" value="Genomic_DNA"/>
</dbReference>
<comment type="caution">
    <text evidence="1">The sequence shown here is derived from an EMBL/GenBank/DDBJ whole genome shotgun (WGS) entry which is preliminary data.</text>
</comment>
<dbReference type="Proteomes" id="UP001229421">
    <property type="component" value="Unassembled WGS sequence"/>
</dbReference>
<proteinExistence type="predicted"/>
<protein>
    <submittedName>
        <fullName evidence="1">Uncharacterized protein</fullName>
    </submittedName>
</protein>
<accession>A0AAD8JSX2</accession>
<dbReference type="AlphaFoldDB" id="A0AAD8JSX2"/>
<evidence type="ECO:0000313" key="1">
    <source>
        <dbReference type="EMBL" id="KAK1409056.1"/>
    </source>
</evidence>
<gene>
    <name evidence="1" type="ORF">QVD17_41332</name>
</gene>
<evidence type="ECO:0000313" key="2">
    <source>
        <dbReference type="Proteomes" id="UP001229421"/>
    </source>
</evidence>
<organism evidence="1 2">
    <name type="scientific">Tagetes erecta</name>
    <name type="common">African marigold</name>
    <dbReference type="NCBI Taxonomy" id="13708"/>
    <lineage>
        <taxon>Eukaryota</taxon>
        <taxon>Viridiplantae</taxon>
        <taxon>Streptophyta</taxon>
        <taxon>Embryophyta</taxon>
        <taxon>Tracheophyta</taxon>
        <taxon>Spermatophyta</taxon>
        <taxon>Magnoliopsida</taxon>
        <taxon>eudicotyledons</taxon>
        <taxon>Gunneridae</taxon>
        <taxon>Pentapetalae</taxon>
        <taxon>asterids</taxon>
        <taxon>campanulids</taxon>
        <taxon>Asterales</taxon>
        <taxon>Asteraceae</taxon>
        <taxon>Asteroideae</taxon>
        <taxon>Heliantheae alliance</taxon>
        <taxon>Tageteae</taxon>
        <taxon>Tagetes</taxon>
    </lineage>
</organism>